<organism evidence="2 3">
    <name type="scientific">Ooceraea biroi</name>
    <name type="common">Clonal raider ant</name>
    <name type="synonym">Cerapachys biroi</name>
    <dbReference type="NCBI Taxonomy" id="2015173"/>
    <lineage>
        <taxon>Eukaryota</taxon>
        <taxon>Metazoa</taxon>
        <taxon>Ecdysozoa</taxon>
        <taxon>Arthropoda</taxon>
        <taxon>Hexapoda</taxon>
        <taxon>Insecta</taxon>
        <taxon>Pterygota</taxon>
        <taxon>Neoptera</taxon>
        <taxon>Endopterygota</taxon>
        <taxon>Hymenoptera</taxon>
        <taxon>Apocrita</taxon>
        <taxon>Aculeata</taxon>
        <taxon>Formicoidea</taxon>
        <taxon>Formicidae</taxon>
        <taxon>Dorylinae</taxon>
        <taxon>Ooceraea</taxon>
    </lineage>
</organism>
<evidence type="ECO:0000313" key="3">
    <source>
        <dbReference type="Proteomes" id="UP000053097"/>
    </source>
</evidence>
<name>A0A026W2C4_OOCBI</name>
<dbReference type="Proteomes" id="UP000053097">
    <property type="component" value="Unassembled WGS sequence"/>
</dbReference>
<sequence>MGRWDGAGTLWELDLKALHFGDAAKRKHLSFASQIVCVSSFRESSLALPVATPLLRRSVLPTTKPPLALQEAKWGGNTVKKEEISCRAHASSIRRSPSRHVCAIRGKGEDAEAEHKEKFRGVWDWKEREREREKDSENVGRGLKEVESISV</sequence>
<proteinExistence type="predicted"/>
<feature type="region of interest" description="Disordered" evidence="1">
    <location>
        <begin position="126"/>
        <end position="151"/>
    </location>
</feature>
<evidence type="ECO:0000256" key="1">
    <source>
        <dbReference type="SAM" id="MobiDB-lite"/>
    </source>
</evidence>
<reference evidence="2 3" key="1">
    <citation type="journal article" date="2014" name="Curr. Biol.">
        <title>The genome of the clonal raider ant Cerapachys biroi.</title>
        <authorList>
            <person name="Oxley P.R."/>
            <person name="Ji L."/>
            <person name="Fetter-Pruneda I."/>
            <person name="McKenzie S.K."/>
            <person name="Li C."/>
            <person name="Hu H."/>
            <person name="Zhang G."/>
            <person name="Kronauer D.J."/>
        </authorList>
    </citation>
    <scope>NUCLEOTIDE SEQUENCE [LARGE SCALE GENOMIC DNA]</scope>
</reference>
<protein>
    <submittedName>
        <fullName evidence="2">Uncharacterized protein</fullName>
    </submittedName>
</protein>
<gene>
    <name evidence="2" type="ORF">X777_12593</name>
</gene>
<dbReference type="EMBL" id="KK107536">
    <property type="protein sequence ID" value="EZA49184.1"/>
    <property type="molecule type" value="Genomic_DNA"/>
</dbReference>
<dbReference type="AlphaFoldDB" id="A0A026W2C4"/>
<keyword evidence="3" id="KW-1185">Reference proteome</keyword>
<accession>A0A026W2C4</accession>
<evidence type="ECO:0000313" key="2">
    <source>
        <dbReference type="EMBL" id="EZA49184.1"/>
    </source>
</evidence>